<dbReference type="EMBL" id="RJKE01000001">
    <property type="protein sequence ID" value="ROO90057.1"/>
    <property type="molecule type" value="Genomic_DNA"/>
</dbReference>
<dbReference type="OrthoDB" id="3511915at2"/>
<dbReference type="RefSeq" id="WP_123669065.1">
    <property type="nucleotide sequence ID" value="NZ_RJKE01000001.1"/>
</dbReference>
<sequence length="321" mass="34147">MTDLAWVESPLQLLSVLEARHAGVLGPVVVRVRTGSPALAATAAEVARLGLPSGVVLEDATRASAGRGAWALGDAFSGQAQATLLTGRAPGRVVLVDDGLATLHLLGLLSGPWRQPLIRARAKAGLVRRGLGALAGARLRSLAERGRVTVFTGLPVPSAVLARANRVGISVVSHDFPYLRSLPADPPPAERVVMLGTSLVANGLIDRGEYLRWLNGRAAVEPFVYHPHRRECPQVLEALRADPRVRVHDTKLPVELSLRGLTSWHRVVSLPSTALSSLRVLLGGQGPVIEGVTVPHAWWTEQADASLRTHLSLFTVGPEFA</sequence>
<organism evidence="1 2">
    <name type="scientific">Actinocorallia herbida</name>
    <dbReference type="NCBI Taxonomy" id="58109"/>
    <lineage>
        <taxon>Bacteria</taxon>
        <taxon>Bacillati</taxon>
        <taxon>Actinomycetota</taxon>
        <taxon>Actinomycetes</taxon>
        <taxon>Streptosporangiales</taxon>
        <taxon>Thermomonosporaceae</taxon>
        <taxon>Actinocorallia</taxon>
    </lineage>
</organism>
<reference evidence="1 2" key="1">
    <citation type="submission" date="2018-11" db="EMBL/GenBank/DDBJ databases">
        <title>Sequencing the genomes of 1000 actinobacteria strains.</title>
        <authorList>
            <person name="Klenk H.-P."/>
        </authorList>
    </citation>
    <scope>NUCLEOTIDE SEQUENCE [LARGE SCALE GENOMIC DNA]</scope>
    <source>
        <strain evidence="1 2">DSM 44254</strain>
    </source>
</reference>
<gene>
    <name evidence="1" type="ORF">EDD29_7770</name>
</gene>
<name>A0A3N1D941_9ACTN</name>
<accession>A0A3N1D941</accession>
<keyword evidence="2" id="KW-1185">Reference proteome</keyword>
<protein>
    <submittedName>
        <fullName evidence="1">Uncharacterized protein</fullName>
    </submittedName>
</protein>
<dbReference type="AlphaFoldDB" id="A0A3N1D941"/>
<evidence type="ECO:0000313" key="2">
    <source>
        <dbReference type="Proteomes" id="UP000272400"/>
    </source>
</evidence>
<dbReference type="Proteomes" id="UP000272400">
    <property type="component" value="Unassembled WGS sequence"/>
</dbReference>
<proteinExistence type="predicted"/>
<comment type="caution">
    <text evidence="1">The sequence shown here is derived from an EMBL/GenBank/DDBJ whole genome shotgun (WGS) entry which is preliminary data.</text>
</comment>
<evidence type="ECO:0000313" key="1">
    <source>
        <dbReference type="EMBL" id="ROO90057.1"/>
    </source>
</evidence>